<gene>
    <name evidence="2" type="ORF">POL58_10275</name>
</gene>
<dbReference type="Pfam" id="PF00550">
    <property type="entry name" value="PP-binding"/>
    <property type="match status" value="1"/>
</dbReference>
<dbReference type="Gene3D" id="1.10.1200.10">
    <property type="entry name" value="ACP-like"/>
    <property type="match status" value="1"/>
</dbReference>
<dbReference type="InterPro" id="IPR036736">
    <property type="entry name" value="ACP-like_sf"/>
</dbReference>
<evidence type="ECO:0000313" key="2">
    <source>
        <dbReference type="EMBL" id="MDC0668126.1"/>
    </source>
</evidence>
<dbReference type="InterPro" id="IPR009081">
    <property type="entry name" value="PP-bd_ACP"/>
</dbReference>
<sequence>MTEAEIARTIHAYYLASYPHLGRTLEYDTDLLNEWFVDSLGIVQTVQFLEDTFAIDVARADIQVDNFHSVRALAAYVRRKLG</sequence>
<dbReference type="Proteomes" id="UP001217838">
    <property type="component" value="Unassembled WGS sequence"/>
</dbReference>
<dbReference type="EMBL" id="JAQNDN010000003">
    <property type="protein sequence ID" value="MDC0668126.1"/>
    <property type="molecule type" value="Genomic_DNA"/>
</dbReference>
<organism evidence="2 3">
    <name type="scientific">Nannocystis radixulma</name>
    <dbReference type="NCBI Taxonomy" id="2995305"/>
    <lineage>
        <taxon>Bacteria</taxon>
        <taxon>Pseudomonadati</taxon>
        <taxon>Myxococcota</taxon>
        <taxon>Polyangia</taxon>
        <taxon>Nannocystales</taxon>
        <taxon>Nannocystaceae</taxon>
        <taxon>Nannocystis</taxon>
    </lineage>
</organism>
<dbReference type="RefSeq" id="WP_267685224.1">
    <property type="nucleotide sequence ID" value="NZ_JAQNDN010000003.1"/>
</dbReference>
<dbReference type="SUPFAM" id="SSF47336">
    <property type="entry name" value="ACP-like"/>
    <property type="match status" value="1"/>
</dbReference>
<protein>
    <submittedName>
        <fullName evidence="2">Acyl carrier protein</fullName>
    </submittedName>
</protein>
<reference evidence="2 3" key="1">
    <citation type="submission" date="2022-11" db="EMBL/GenBank/DDBJ databases">
        <title>Minimal conservation of predation-associated metabolite biosynthetic gene clusters underscores biosynthetic potential of Myxococcota including descriptions for ten novel species: Archangium lansinium sp. nov., Myxococcus landrumus sp. nov., Nannocystis bai.</title>
        <authorList>
            <person name="Ahearne A."/>
            <person name="Stevens C."/>
            <person name="Dowd S."/>
        </authorList>
    </citation>
    <scope>NUCLEOTIDE SEQUENCE [LARGE SCALE GENOMIC DNA]</scope>
    <source>
        <strain evidence="2 3">NCELM</strain>
    </source>
</reference>
<accession>A0ABT5B1Z8</accession>
<keyword evidence="3" id="KW-1185">Reference proteome</keyword>
<comment type="caution">
    <text evidence="2">The sequence shown here is derived from an EMBL/GenBank/DDBJ whole genome shotgun (WGS) entry which is preliminary data.</text>
</comment>
<feature type="domain" description="Carrier" evidence="1">
    <location>
        <begin position="25"/>
        <end position="77"/>
    </location>
</feature>
<evidence type="ECO:0000259" key="1">
    <source>
        <dbReference type="Pfam" id="PF00550"/>
    </source>
</evidence>
<name>A0ABT5B1Z8_9BACT</name>
<proteinExistence type="predicted"/>
<evidence type="ECO:0000313" key="3">
    <source>
        <dbReference type="Proteomes" id="UP001217838"/>
    </source>
</evidence>